<reference evidence="2" key="1">
    <citation type="submission" date="2020-11" db="EMBL/GenBank/DDBJ databases">
        <authorList>
            <consortium name="DOE Joint Genome Institute"/>
            <person name="Ahrendt S."/>
            <person name="Riley R."/>
            <person name="Andreopoulos W."/>
            <person name="Labutti K."/>
            <person name="Pangilinan J."/>
            <person name="Ruiz-Duenas F.J."/>
            <person name="Barrasa J.M."/>
            <person name="Sanchez-Garcia M."/>
            <person name="Camarero S."/>
            <person name="Miyauchi S."/>
            <person name="Serrano A."/>
            <person name="Linde D."/>
            <person name="Babiker R."/>
            <person name="Drula E."/>
            <person name="Ayuso-Fernandez I."/>
            <person name="Pacheco R."/>
            <person name="Padilla G."/>
            <person name="Ferreira P."/>
            <person name="Barriuso J."/>
            <person name="Kellner H."/>
            <person name="Castanera R."/>
            <person name="Alfaro M."/>
            <person name="Ramirez L."/>
            <person name="Pisabarro A.G."/>
            <person name="Kuo A."/>
            <person name="Tritt A."/>
            <person name="Lipzen A."/>
            <person name="He G."/>
            <person name="Yan M."/>
            <person name="Ng V."/>
            <person name="Cullen D."/>
            <person name="Martin F."/>
            <person name="Rosso M.-N."/>
            <person name="Henrissat B."/>
            <person name="Hibbett D."/>
            <person name="Martinez A.T."/>
            <person name="Grigoriev I.V."/>
        </authorList>
    </citation>
    <scope>NUCLEOTIDE SEQUENCE</scope>
    <source>
        <strain evidence="2">MF-IS2</strain>
    </source>
</reference>
<dbReference type="InterPro" id="IPR001245">
    <property type="entry name" value="Ser-Thr/Tyr_kinase_cat_dom"/>
</dbReference>
<comment type="caution">
    <text evidence="2">The sequence shown here is derived from an EMBL/GenBank/DDBJ whole genome shotgun (WGS) entry which is preliminary data.</text>
</comment>
<dbReference type="AlphaFoldDB" id="A0A9P5XMP7"/>
<accession>A0A9P5XMP7</accession>
<dbReference type="InterPro" id="IPR051681">
    <property type="entry name" value="Ser/Thr_Kinases-Pseudokinases"/>
</dbReference>
<sequence>LSLLCKLSASAQIYPRYLELKGIQLDSSRPIAVNGFSDVYNGKYKGRAISLRVGRQITQRDNRLLKGFFRELILAAHLSHRSIFPVFGVCVVSQELQRIGLVSGWTSRGNIKEYLKDSPSPPRMPLISDVIDGLVYLHQRNIIHGNIESQNILVSNDEHALITDFGRSHIDGGAGWDFDLPDGAIRWTAPELLDSEDDLPTREGDIWSFSCLCYEILSNRIVFDQYKSDMKIMHALAKGEIPIRPEPPNGGHIDDRMWDLMTMCWDYQPDHRPNCEEIQRHITDL</sequence>
<dbReference type="InterPro" id="IPR011009">
    <property type="entry name" value="Kinase-like_dom_sf"/>
</dbReference>
<dbReference type="GO" id="GO:0004674">
    <property type="term" value="F:protein serine/threonine kinase activity"/>
    <property type="evidence" value="ECO:0007669"/>
    <property type="project" value="TreeGrafter"/>
</dbReference>
<evidence type="ECO:0000259" key="1">
    <source>
        <dbReference type="PROSITE" id="PS50011"/>
    </source>
</evidence>
<dbReference type="PIRSF" id="PIRSF000654">
    <property type="entry name" value="Integrin-linked_kinase"/>
    <property type="match status" value="1"/>
</dbReference>
<feature type="domain" description="Protein kinase" evidence="1">
    <location>
        <begin position="25"/>
        <end position="284"/>
    </location>
</feature>
<dbReference type="InterPro" id="IPR000719">
    <property type="entry name" value="Prot_kinase_dom"/>
</dbReference>
<dbReference type="Pfam" id="PF07714">
    <property type="entry name" value="PK_Tyr_Ser-Thr"/>
    <property type="match status" value="1"/>
</dbReference>
<gene>
    <name evidence="2" type="ORF">P691DRAFT_647609</name>
</gene>
<feature type="non-terminal residue" evidence="2">
    <location>
        <position position="1"/>
    </location>
</feature>
<keyword evidence="2" id="KW-0418">Kinase</keyword>
<evidence type="ECO:0000313" key="2">
    <source>
        <dbReference type="EMBL" id="KAF9454233.1"/>
    </source>
</evidence>
<keyword evidence="3" id="KW-1185">Reference proteome</keyword>
<dbReference type="EMBL" id="MU151055">
    <property type="protein sequence ID" value="KAF9454233.1"/>
    <property type="molecule type" value="Genomic_DNA"/>
</dbReference>
<protein>
    <submittedName>
        <fullName evidence="2">Kinase-like protein</fullName>
    </submittedName>
</protein>
<dbReference type="OrthoDB" id="2390637at2759"/>
<feature type="non-terminal residue" evidence="2">
    <location>
        <position position="285"/>
    </location>
</feature>
<dbReference type="GO" id="GO:0005524">
    <property type="term" value="F:ATP binding"/>
    <property type="evidence" value="ECO:0007669"/>
    <property type="project" value="InterPro"/>
</dbReference>
<dbReference type="Gene3D" id="1.10.510.10">
    <property type="entry name" value="Transferase(Phosphotransferase) domain 1"/>
    <property type="match status" value="1"/>
</dbReference>
<dbReference type="PANTHER" id="PTHR44329">
    <property type="entry name" value="SERINE/THREONINE-PROTEIN KINASE TNNI3K-RELATED"/>
    <property type="match status" value="1"/>
</dbReference>
<dbReference type="PROSITE" id="PS50011">
    <property type="entry name" value="PROTEIN_KINASE_DOM"/>
    <property type="match status" value="1"/>
</dbReference>
<organism evidence="2 3">
    <name type="scientific">Macrolepiota fuliginosa MF-IS2</name>
    <dbReference type="NCBI Taxonomy" id="1400762"/>
    <lineage>
        <taxon>Eukaryota</taxon>
        <taxon>Fungi</taxon>
        <taxon>Dikarya</taxon>
        <taxon>Basidiomycota</taxon>
        <taxon>Agaricomycotina</taxon>
        <taxon>Agaricomycetes</taxon>
        <taxon>Agaricomycetidae</taxon>
        <taxon>Agaricales</taxon>
        <taxon>Agaricineae</taxon>
        <taxon>Agaricaceae</taxon>
        <taxon>Macrolepiota</taxon>
    </lineage>
</organism>
<dbReference type="SUPFAM" id="SSF56112">
    <property type="entry name" value="Protein kinase-like (PK-like)"/>
    <property type="match status" value="1"/>
</dbReference>
<evidence type="ECO:0000313" key="3">
    <source>
        <dbReference type="Proteomes" id="UP000807342"/>
    </source>
</evidence>
<dbReference type="Proteomes" id="UP000807342">
    <property type="component" value="Unassembled WGS sequence"/>
</dbReference>
<proteinExistence type="predicted"/>
<name>A0A9P5XMP7_9AGAR</name>
<keyword evidence="2" id="KW-0808">Transferase</keyword>